<dbReference type="Pfam" id="PF00294">
    <property type="entry name" value="PfkB"/>
    <property type="match status" value="1"/>
</dbReference>
<evidence type="ECO:0000259" key="5">
    <source>
        <dbReference type="Pfam" id="PF00294"/>
    </source>
</evidence>
<proteinExistence type="inferred from homology"/>
<dbReference type="PANTHER" id="PTHR43320">
    <property type="entry name" value="SUGAR KINASE"/>
    <property type="match status" value="1"/>
</dbReference>
<dbReference type="GO" id="GO:0016301">
    <property type="term" value="F:kinase activity"/>
    <property type="evidence" value="ECO:0007669"/>
    <property type="project" value="UniProtKB-KW"/>
</dbReference>
<name>A0AAV7FZZ0_DENCH</name>
<dbReference type="InterPro" id="IPR052700">
    <property type="entry name" value="Carb_kinase_PfkB-like"/>
</dbReference>
<feature type="compositionally biased region" description="Acidic residues" evidence="4">
    <location>
        <begin position="73"/>
        <end position="87"/>
    </location>
</feature>
<dbReference type="InterPro" id="IPR002139">
    <property type="entry name" value="Ribo/fructo_kinase"/>
</dbReference>
<dbReference type="FunFam" id="3.40.1190.20:FF:000025">
    <property type="entry name" value="Putative sugar kinase slr0537"/>
    <property type="match status" value="1"/>
</dbReference>
<accession>A0AAV7FZZ0</accession>
<evidence type="ECO:0000313" key="6">
    <source>
        <dbReference type="EMBL" id="KAH0449442.1"/>
    </source>
</evidence>
<protein>
    <recommendedName>
        <fullName evidence="5">Carbohydrate kinase PfkB domain-containing protein</fullName>
    </recommendedName>
</protein>
<evidence type="ECO:0000256" key="4">
    <source>
        <dbReference type="SAM" id="MobiDB-lite"/>
    </source>
</evidence>
<dbReference type="PANTHER" id="PTHR43320:SF3">
    <property type="entry name" value="CARBOHYDRATE KINASE PFKB DOMAIN-CONTAINING PROTEIN"/>
    <property type="match status" value="1"/>
</dbReference>
<comment type="caution">
    <text evidence="6">The sequence shown here is derived from an EMBL/GenBank/DDBJ whole genome shotgun (WGS) entry which is preliminary data.</text>
</comment>
<comment type="similarity">
    <text evidence="1">Belongs to the carbohydrate kinase PfkB family.</text>
</comment>
<evidence type="ECO:0000313" key="7">
    <source>
        <dbReference type="Proteomes" id="UP000775213"/>
    </source>
</evidence>
<reference evidence="6 7" key="1">
    <citation type="journal article" date="2021" name="Hortic Res">
        <title>Chromosome-scale assembly of the Dendrobium chrysotoxum genome enhances the understanding of orchid evolution.</title>
        <authorList>
            <person name="Zhang Y."/>
            <person name="Zhang G.Q."/>
            <person name="Zhang D."/>
            <person name="Liu X.D."/>
            <person name="Xu X.Y."/>
            <person name="Sun W.H."/>
            <person name="Yu X."/>
            <person name="Zhu X."/>
            <person name="Wang Z.W."/>
            <person name="Zhao X."/>
            <person name="Zhong W.Y."/>
            <person name="Chen H."/>
            <person name="Yin W.L."/>
            <person name="Huang T."/>
            <person name="Niu S.C."/>
            <person name="Liu Z.J."/>
        </authorList>
    </citation>
    <scope>NUCLEOTIDE SEQUENCE [LARGE SCALE GENOMIC DNA]</scope>
    <source>
        <strain evidence="6">Lindl</strain>
    </source>
</reference>
<evidence type="ECO:0000256" key="3">
    <source>
        <dbReference type="ARBA" id="ARBA00022777"/>
    </source>
</evidence>
<dbReference type="InterPro" id="IPR029056">
    <property type="entry name" value="Ribokinase-like"/>
</dbReference>
<gene>
    <name evidence="6" type="ORF">IEQ34_020134</name>
</gene>
<dbReference type="CDD" id="cd01168">
    <property type="entry name" value="adenosine_kinase"/>
    <property type="match status" value="1"/>
</dbReference>
<feature type="region of interest" description="Disordered" evidence="4">
    <location>
        <begin position="70"/>
        <end position="94"/>
    </location>
</feature>
<evidence type="ECO:0000256" key="1">
    <source>
        <dbReference type="ARBA" id="ARBA00010688"/>
    </source>
</evidence>
<dbReference type="Proteomes" id="UP000775213">
    <property type="component" value="Unassembled WGS sequence"/>
</dbReference>
<dbReference type="Gene3D" id="3.40.1190.20">
    <property type="match status" value="1"/>
</dbReference>
<evidence type="ECO:0000256" key="2">
    <source>
        <dbReference type="ARBA" id="ARBA00022679"/>
    </source>
</evidence>
<sequence>MALSFFTLSPRVLLPPSSSSTLLSVEHLRCLDGCLTVVHSRRSWLRKWPLEGFREKSICVANFASLRSVNSGDENEEESEEEDEVEESLTASTSPEKWDALGLGQAMVDFSGMVDDQFLEQLAIEKGTRKVINHEERGRVLRAMDGCSYKAAAGGSLSNTLVALARLGIHSIGGRQLNVAMAGSVGSDPLGGFFRAKLRRANVNFLSKPVKDGTTGTVIVLTTPDAQRTMLAYQGTSSTVDYDSFLANLVSKTRILIVEGYLLELPQTINTISKACEEARKHGTLIAVTASDISCIEKSYEHFWEIISSYADIVFCNSNEARSLCNLTSKDSPISAARYLSHFVPFVSVTDGPHGSYIGVNGEAVYIPSSRCVPVDTCGAGILYGILKGVSDLKGIGMLASRVAAVVVGQQGTRLRVVDAGRLVTSFVHHLESSDICSDVESDHISSC</sequence>
<feature type="domain" description="Carbohydrate kinase PfkB" evidence="5">
    <location>
        <begin position="149"/>
        <end position="415"/>
    </location>
</feature>
<dbReference type="SUPFAM" id="SSF53613">
    <property type="entry name" value="Ribokinase-like"/>
    <property type="match status" value="1"/>
</dbReference>
<keyword evidence="7" id="KW-1185">Reference proteome</keyword>
<organism evidence="6 7">
    <name type="scientific">Dendrobium chrysotoxum</name>
    <name type="common">Orchid</name>
    <dbReference type="NCBI Taxonomy" id="161865"/>
    <lineage>
        <taxon>Eukaryota</taxon>
        <taxon>Viridiplantae</taxon>
        <taxon>Streptophyta</taxon>
        <taxon>Embryophyta</taxon>
        <taxon>Tracheophyta</taxon>
        <taxon>Spermatophyta</taxon>
        <taxon>Magnoliopsida</taxon>
        <taxon>Liliopsida</taxon>
        <taxon>Asparagales</taxon>
        <taxon>Orchidaceae</taxon>
        <taxon>Epidendroideae</taxon>
        <taxon>Malaxideae</taxon>
        <taxon>Dendrobiinae</taxon>
        <taxon>Dendrobium</taxon>
    </lineage>
</organism>
<dbReference type="AlphaFoldDB" id="A0AAV7FZZ0"/>
<keyword evidence="3" id="KW-0418">Kinase</keyword>
<keyword evidence="2" id="KW-0808">Transferase</keyword>
<dbReference type="EMBL" id="JAGFBR010000018">
    <property type="protein sequence ID" value="KAH0449442.1"/>
    <property type="molecule type" value="Genomic_DNA"/>
</dbReference>
<dbReference type="InterPro" id="IPR011611">
    <property type="entry name" value="PfkB_dom"/>
</dbReference>
<dbReference type="PRINTS" id="PR00990">
    <property type="entry name" value="RIBOKINASE"/>
</dbReference>